<feature type="domain" description="Transposase IS204/IS1001/IS1096/IS1165 DDE" evidence="1">
    <location>
        <begin position="168"/>
        <end position="410"/>
    </location>
</feature>
<evidence type="ECO:0000259" key="1">
    <source>
        <dbReference type="Pfam" id="PF01610"/>
    </source>
</evidence>
<dbReference type="Pfam" id="PF01610">
    <property type="entry name" value="DDE_Tnp_ISL3"/>
    <property type="match status" value="1"/>
</dbReference>
<gene>
    <name evidence="2" type="ORF">IV43_GL001484</name>
</gene>
<sequence length="424" mass="49669">MMSLSNKSIRNALEMKDENIIFTEDSKFMLVNGIKSLVYFAMLTKQIDRCLNCGLAGHLVKNGFNKNMIVAPSLSLRPTYISLKRQKYKCKSCNSIFVAKTSYVWEYCQIAQPVRQMILSETAFNTSLKDIGRRFNVSDKTVQPIIDEEAKMHKKSLPEHLPKHMAFDEFMSTDKMSFIWLDSDNHRTGDILPRRTSYQISKYFSRFPLKVRRQVKTISLDLNAGYINLVPKLFPKAKVVVDRFHIVQMMNRSLNSTRIQVMKRMPKRSKEYLFMKRDWKKFLESFDSIEKINLKYQYSVGYYETDLNLITKCLDLDEGFAKSYEVYQDILKAIRTGDTDTMNQILLNYHPLNTAMDQTMTSLRKYRKQVLNALKLKYSNGFLEGIIGRIKKIKSSAYGYRSWNNFTERINIQMFWLRASSSAK</sequence>
<dbReference type="AlphaFoldDB" id="A0A0R2K5P6"/>
<name>A0A0R2K5P6_9LACO</name>
<evidence type="ECO:0000313" key="2">
    <source>
        <dbReference type="EMBL" id="KRN83174.1"/>
    </source>
</evidence>
<dbReference type="PANTHER" id="PTHR33498">
    <property type="entry name" value="TRANSPOSASE FOR INSERTION SEQUENCE ELEMENT IS1557"/>
    <property type="match status" value="1"/>
</dbReference>
<protein>
    <recommendedName>
        <fullName evidence="1">Transposase IS204/IS1001/IS1096/IS1165 DDE domain-containing protein</fullName>
    </recommendedName>
</protein>
<dbReference type="InterPro" id="IPR047951">
    <property type="entry name" value="Transpos_ISL3"/>
</dbReference>
<dbReference type="PATRIC" id="fig|89059.3.peg.1587"/>
<dbReference type="PANTHER" id="PTHR33498:SF1">
    <property type="entry name" value="TRANSPOSASE FOR INSERTION SEQUENCE ELEMENT IS1557"/>
    <property type="match status" value="1"/>
</dbReference>
<reference evidence="2 3" key="1">
    <citation type="journal article" date="2015" name="Genome Announc.">
        <title>Expanding the biotechnology potential of lactobacilli through comparative genomics of 213 strains and associated genera.</title>
        <authorList>
            <person name="Sun Z."/>
            <person name="Harris H.M."/>
            <person name="McCann A."/>
            <person name="Guo C."/>
            <person name="Argimon S."/>
            <person name="Zhang W."/>
            <person name="Yang X."/>
            <person name="Jeffery I.B."/>
            <person name="Cooney J.C."/>
            <person name="Kagawa T.F."/>
            <person name="Liu W."/>
            <person name="Song Y."/>
            <person name="Salvetti E."/>
            <person name="Wrobel A."/>
            <person name="Rasinkangas P."/>
            <person name="Parkhill J."/>
            <person name="Rea M.C."/>
            <person name="O'Sullivan O."/>
            <person name="Ritari J."/>
            <person name="Douillard F.P."/>
            <person name="Paul Ross R."/>
            <person name="Yang R."/>
            <person name="Briner A.E."/>
            <person name="Felis G.E."/>
            <person name="de Vos W.M."/>
            <person name="Barrangou R."/>
            <person name="Klaenhammer T.R."/>
            <person name="Caufield P.W."/>
            <person name="Cui Y."/>
            <person name="Zhang H."/>
            <person name="O'Toole P.W."/>
        </authorList>
    </citation>
    <scope>NUCLEOTIDE SEQUENCE [LARGE SCALE GENOMIC DNA]</scope>
    <source>
        <strain evidence="2 3">DSM 15353</strain>
    </source>
</reference>
<proteinExistence type="predicted"/>
<comment type="caution">
    <text evidence="2">The sequence shown here is derived from an EMBL/GenBank/DDBJ whole genome shotgun (WGS) entry which is preliminary data.</text>
</comment>
<evidence type="ECO:0000313" key="3">
    <source>
        <dbReference type="Proteomes" id="UP000051491"/>
    </source>
</evidence>
<organism evidence="2 3">
    <name type="scientific">Ligilactobacillus acidipiscis</name>
    <dbReference type="NCBI Taxonomy" id="89059"/>
    <lineage>
        <taxon>Bacteria</taxon>
        <taxon>Bacillati</taxon>
        <taxon>Bacillota</taxon>
        <taxon>Bacilli</taxon>
        <taxon>Lactobacillales</taxon>
        <taxon>Lactobacillaceae</taxon>
        <taxon>Ligilactobacillus</taxon>
    </lineage>
</organism>
<dbReference type="EMBL" id="JQBK01000044">
    <property type="protein sequence ID" value="KRN83174.1"/>
    <property type="molecule type" value="Genomic_DNA"/>
</dbReference>
<accession>A0A0R2K5P6</accession>
<dbReference type="InterPro" id="IPR002560">
    <property type="entry name" value="Transposase_DDE"/>
</dbReference>
<dbReference type="NCBIfam" id="NF033550">
    <property type="entry name" value="transpos_ISL3"/>
    <property type="match status" value="1"/>
</dbReference>
<dbReference type="Proteomes" id="UP000051491">
    <property type="component" value="Unassembled WGS sequence"/>
</dbReference>